<gene>
    <name evidence="1" type="ORF">XELAEV_18009682mg</name>
</gene>
<dbReference type="EMBL" id="CM004467">
    <property type="protein sequence ID" value="OCT97458.1"/>
    <property type="molecule type" value="Genomic_DNA"/>
</dbReference>
<accession>A0A974I101</accession>
<dbReference type="Proteomes" id="UP000694892">
    <property type="component" value="Chromosome 1S"/>
</dbReference>
<proteinExistence type="predicted"/>
<evidence type="ECO:0000313" key="1">
    <source>
        <dbReference type="EMBL" id="OCT97458.1"/>
    </source>
</evidence>
<sequence>MNSSRRSHLSVSIYLSLGGGRFTVNTFCPPNFLMMGIMMENGEVINRDSLCASLCQQHLSQTCNEK</sequence>
<protein>
    <submittedName>
        <fullName evidence="1">Uncharacterized protein</fullName>
    </submittedName>
</protein>
<dbReference type="AlphaFoldDB" id="A0A974I101"/>
<evidence type="ECO:0000313" key="2">
    <source>
        <dbReference type="Proteomes" id="UP000694892"/>
    </source>
</evidence>
<reference evidence="2" key="1">
    <citation type="journal article" date="2016" name="Nature">
        <title>Genome evolution in the allotetraploid frog Xenopus laevis.</title>
        <authorList>
            <person name="Session A.M."/>
            <person name="Uno Y."/>
            <person name="Kwon T."/>
            <person name="Chapman J.A."/>
            <person name="Toyoda A."/>
            <person name="Takahashi S."/>
            <person name="Fukui A."/>
            <person name="Hikosaka A."/>
            <person name="Suzuki A."/>
            <person name="Kondo M."/>
            <person name="van Heeringen S.J."/>
            <person name="Quigley I."/>
            <person name="Heinz S."/>
            <person name="Ogino H."/>
            <person name="Ochi H."/>
            <person name="Hellsten U."/>
            <person name="Lyons J.B."/>
            <person name="Simakov O."/>
            <person name="Putnam N."/>
            <person name="Stites J."/>
            <person name="Kuroki Y."/>
            <person name="Tanaka T."/>
            <person name="Michiue T."/>
            <person name="Watanabe M."/>
            <person name="Bogdanovic O."/>
            <person name="Lister R."/>
            <person name="Georgiou G."/>
            <person name="Paranjpe S.S."/>
            <person name="van Kruijsbergen I."/>
            <person name="Shu S."/>
            <person name="Carlson J."/>
            <person name="Kinoshita T."/>
            <person name="Ohta Y."/>
            <person name="Mawaribuchi S."/>
            <person name="Jenkins J."/>
            <person name="Grimwood J."/>
            <person name="Schmutz J."/>
            <person name="Mitros T."/>
            <person name="Mozaffari S.V."/>
            <person name="Suzuki Y."/>
            <person name="Haramoto Y."/>
            <person name="Yamamoto T.S."/>
            <person name="Takagi C."/>
            <person name="Heald R."/>
            <person name="Miller K."/>
            <person name="Haudenschild C."/>
            <person name="Kitzman J."/>
            <person name="Nakayama T."/>
            <person name="Izutsu Y."/>
            <person name="Robert J."/>
            <person name="Fortriede J."/>
            <person name="Burns K."/>
            <person name="Lotay V."/>
            <person name="Karimi K."/>
            <person name="Yasuoka Y."/>
            <person name="Dichmann D.S."/>
            <person name="Flajnik M.F."/>
            <person name="Houston D.W."/>
            <person name="Shendure J."/>
            <person name="DuPasquier L."/>
            <person name="Vize P.D."/>
            <person name="Zorn A.M."/>
            <person name="Ito M."/>
            <person name="Marcotte E.M."/>
            <person name="Wallingford J.B."/>
            <person name="Ito Y."/>
            <person name="Asashima M."/>
            <person name="Ueno N."/>
            <person name="Matsuda Y."/>
            <person name="Veenstra G.J."/>
            <person name="Fujiyama A."/>
            <person name="Harland R.M."/>
            <person name="Taira M."/>
            <person name="Rokhsar D.S."/>
        </authorList>
    </citation>
    <scope>NUCLEOTIDE SEQUENCE [LARGE SCALE GENOMIC DNA]</scope>
    <source>
        <strain evidence="2">J</strain>
    </source>
</reference>
<name>A0A974I101_XENLA</name>
<organism evidence="1 2">
    <name type="scientific">Xenopus laevis</name>
    <name type="common">African clawed frog</name>
    <dbReference type="NCBI Taxonomy" id="8355"/>
    <lineage>
        <taxon>Eukaryota</taxon>
        <taxon>Metazoa</taxon>
        <taxon>Chordata</taxon>
        <taxon>Craniata</taxon>
        <taxon>Vertebrata</taxon>
        <taxon>Euteleostomi</taxon>
        <taxon>Amphibia</taxon>
        <taxon>Batrachia</taxon>
        <taxon>Anura</taxon>
        <taxon>Pipoidea</taxon>
        <taxon>Pipidae</taxon>
        <taxon>Xenopodinae</taxon>
        <taxon>Xenopus</taxon>
        <taxon>Xenopus</taxon>
    </lineage>
</organism>